<reference evidence="2" key="1">
    <citation type="journal article" date="2017" name="Biotechnol. Biofuels">
        <title>Evaluation of environmental bacterial communities as a factor affecting the growth of duckweed Lemna minor.</title>
        <authorList>
            <person name="Ishizawa H."/>
            <person name="Kuroda M."/>
            <person name="Morikawa M."/>
            <person name="Ike M."/>
        </authorList>
    </citation>
    <scope>NUCLEOTIDE SEQUENCE [LARGE SCALE GENOMIC DNA]</scope>
    <source>
        <strain evidence="2">H3</strain>
    </source>
</reference>
<dbReference type="Proteomes" id="UP000198290">
    <property type="component" value="Chromosome"/>
</dbReference>
<reference evidence="2" key="3">
    <citation type="journal article" date="2017" name="Plant Physiol. Biochem.">
        <title>Differential oxidative and antioxidative response of duckweed Lemna minor toward plant growth promoting/inhibiting bacteria.</title>
        <authorList>
            <person name="Ishizawa H."/>
            <person name="Kuroda M."/>
            <person name="Morikawa M."/>
            <person name="Ike M."/>
        </authorList>
    </citation>
    <scope>NUCLEOTIDE SEQUENCE [LARGE SCALE GENOMIC DNA]</scope>
    <source>
        <strain evidence="2">H3</strain>
    </source>
</reference>
<reference evidence="1 2" key="2">
    <citation type="journal article" date="2017" name="Genome Announc.">
        <title>Draft genome sequence of Aquitalea magnusonii strain H3, a plant growth-promoting bacterium of duckweed Lemna minor.</title>
        <authorList>
            <person name="Ishizawa H."/>
            <person name="Kuroda M."/>
            <person name="Ike M."/>
        </authorList>
    </citation>
    <scope>NUCLEOTIDE SEQUENCE [LARGE SCALE GENOMIC DNA]</scope>
    <source>
        <strain evidence="1 2">H3</strain>
    </source>
</reference>
<sequence length="209" mass="23460">MKAVWLSILAAGLGGCSYGEMLDTIPAGKHLPYRPSSPPAMLSVTPTPQEAAFLQADGCMQCREGDRFHRFIHTDPDVRKSRIPRNTALADDASLSKKQWVDEVRTAVYFAKQIRLANGTTLFQLIQQCSSGWDSPDTRAVVSRQGKTANGFDIQYLIRFKKYGQPIGLQMRATFIRRLAHIQADNPFADALLRDPDFMLANQLRCWND</sequence>
<proteinExistence type="predicted"/>
<name>A0A3G9GA10_9NEIS</name>
<organism evidence="1 2">
    <name type="scientific">Aquitalea magnusonii</name>
    <dbReference type="NCBI Taxonomy" id="332411"/>
    <lineage>
        <taxon>Bacteria</taxon>
        <taxon>Pseudomonadati</taxon>
        <taxon>Pseudomonadota</taxon>
        <taxon>Betaproteobacteria</taxon>
        <taxon>Neisseriales</taxon>
        <taxon>Chromobacteriaceae</taxon>
        <taxon>Aquitalea</taxon>
    </lineage>
</organism>
<protein>
    <submittedName>
        <fullName evidence="1">Phage protein</fullName>
    </submittedName>
</protein>
<accession>A0A3G9GA10</accession>
<dbReference type="EMBL" id="AP018823">
    <property type="protein sequence ID" value="BBF83703.1"/>
    <property type="molecule type" value="Genomic_DNA"/>
</dbReference>
<gene>
    <name evidence="1" type="ORF">DLM_0015</name>
</gene>
<keyword evidence="2" id="KW-1185">Reference proteome</keyword>
<evidence type="ECO:0000313" key="1">
    <source>
        <dbReference type="EMBL" id="BBF83703.1"/>
    </source>
</evidence>
<dbReference type="AlphaFoldDB" id="A0A3G9GA10"/>
<evidence type="ECO:0000313" key="2">
    <source>
        <dbReference type="Proteomes" id="UP000198290"/>
    </source>
</evidence>
<dbReference type="KEGG" id="amah:DLM_0015"/>
<dbReference type="PROSITE" id="PS51257">
    <property type="entry name" value="PROKAR_LIPOPROTEIN"/>
    <property type="match status" value="1"/>
</dbReference>